<proteinExistence type="inferred from homology"/>
<evidence type="ECO:0000313" key="11">
    <source>
        <dbReference type="Proteomes" id="UP000037507"/>
    </source>
</evidence>
<evidence type="ECO:0000256" key="8">
    <source>
        <dbReference type="PROSITE-ProRule" id="PRU00339"/>
    </source>
</evidence>
<dbReference type="RefSeq" id="WP_053173438.1">
    <property type="nucleotide sequence ID" value="NZ_LFYT02000007.1"/>
</dbReference>
<dbReference type="Pfam" id="PF13181">
    <property type="entry name" value="TPR_8"/>
    <property type="match status" value="1"/>
</dbReference>
<dbReference type="InterPro" id="IPR029489">
    <property type="entry name" value="OGT/SEC/SPY_C"/>
</dbReference>
<feature type="repeat" description="TPR" evidence="8">
    <location>
        <begin position="299"/>
        <end position="332"/>
    </location>
</feature>
<dbReference type="Gene3D" id="3.40.50.2000">
    <property type="entry name" value="Glycogen Phosphorylase B"/>
    <property type="match status" value="1"/>
</dbReference>
<comment type="caution">
    <text evidence="10">The sequence shown here is derived from an EMBL/GenBank/DDBJ whole genome shotgun (WGS) entry which is preliminary data.</text>
</comment>
<dbReference type="Gene3D" id="1.25.40.10">
    <property type="entry name" value="Tetratricopeptide repeat domain"/>
    <property type="match status" value="2"/>
</dbReference>
<name>A0A2T7UF14_9BURK</name>
<keyword evidence="4" id="KW-0328">Glycosyltransferase</keyword>
<dbReference type="GO" id="GO:0097363">
    <property type="term" value="F:protein O-acetylglucosaminyltransferase activity"/>
    <property type="evidence" value="ECO:0007669"/>
    <property type="project" value="UniProtKB-EC"/>
</dbReference>
<keyword evidence="6" id="KW-0677">Repeat</keyword>
<reference evidence="10" key="1">
    <citation type="submission" date="2017-04" db="EMBL/GenBank/DDBJ databases">
        <title>Unexpected and diverse lifestyles within the genus Limnohabitans.</title>
        <authorList>
            <person name="Kasalicky V."/>
            <person name="Mehrshad M."/>
            <person name="Andrei S.-A."/>
            <person name="Salcher M."/>
            <person name="Kratochvilova H."/>
            <person name="Simek K."/>
            <person name="Ghai R."/>
        </authorList>
    </citation>
    <scope>NUCLEOTIDE SEQUENCE [LARGE SCALE GENOMIC DNA]</scope>
    <source>
        <strain evidence="10">II-D5</strain>
    </source>
</reference>
<keyword evidence="5" id="KW-0808">Transferase</keyword>
<evidence type="ECO:0000259" key="9">
    <source>
        <dbReference type="Pfam" id="PF13844"/>
    </source>
</evidence>
<dbReference type="Pfam" id="PF14559">
    <property type="entry name" value="TPR_19"/>
    <property type="match status" value="1"/>
</dbReference>
<evidence type="ECO:0000256" key="6">
    <source>
        <dbReference type="ARBA" id="ARBA00022737"/>
    </source>
</evidence>
<evidence type="ECO:0000256" key="7">
    <source>
        <dbReference type="ARBA" id="ARBA00022803"/>
    </source>
</evidence>
<keyword evidence="11" id="KW-1185">Reference proteome</keyword>
<accession>A0A2T7UF14</accession>
<protein>
    <recommendedName>
        <fullName evidence="3">protein O-GlcNAc transferase</fullName>
        <ecNumber evidence="3">2.4.1.255</ecNumber>
    </recommendedName>
</protein>
<evidence type="ECO:0000313" key="10">
    <source>
        <dbReference type="EMBL" id="PVE43191.1"/>
    </source>
</evidence>
<organism evidence="10 11">
    <name type="scientific">Limnohabitans planktonicus II-D5</name>
    <dbReference type="NCBI Taxonomy" id="1293045"/>
    <lineage>
        <taxon>Bacteria</taxon>
        <taxon>Pseudomonadati</taxon>
        <taxon>Pseudomonadota</taxon>
        <taxon>Betaproteobacteria</taxon>
        <taxon>Burkholderiales</taxon>
        <taxon>Comamonadaceae</taxon>
        <taxon>Limnohabitans</taxon>
    </lineage>
</organism>
<sequence length="779" mass="86903">MTQEMQEVTDVIPKEISALVDQGVQLRRDGKVQEALVVYKQAAAMSGAPGVVFFNLGNALMDSGNLVDARKAFEEALQRDPTMEPAALQLARCAVRMNDPKQARELFAQILKANPNHFTAWLEAGHLCRQLGIPAQALISYQRAVMVAPDRWEGVLSLARELEDAGRFEEAAAQYHRALPLASEKPGGIRQVHRLMSRYRLERGDTARALESMRQTLGMMRIEKPEPDVNERADVQIDLGEILMRLGLHEEAHRAFERASVATSETVLSRLAAQSFQNNLWVEAQEVLKRNVELHPNSAPAYWNLAHSYAESWMMEEAMEALAKAEAIAPQPGAKSMRASVAGRLGDADTAMRLYSELSEEEGPRSAMRSSAAMSSLYSDSLTAQEVAKLHRDLFAPLGQNARAASSFKNDRDPKKRLKLGMVSGDFHHQHPVNIFMQPVLARLDKTQFEVTIYHTGVSHDEQTQLARKRVDHWVSCATLTEVQLVRRIEADGIDILMDLAGHTSLQRVGMLAQRTAPVQATFLGYPGSTGVPNIDWMLADSVVVPQGAEALCTEQVMRLPNTVFCYAPEANYPFPKYNEEHAKRPLTFGSFNNVPKLTPHTLKLWAQVLKAVPDSRLLLKAPSFKDESAIKVFRERLEKEGVDASRLEFRGPVGLTDMMAEYADVDIALDPVPYNGGTTTLQAMWMGVPVVVKEGNNFVSRMGASFMRAAALPEWVAKDDAEYVQIAARMAQDRQSLLKLKQGLRDRQLALPAWNVDTYTRDMEKALRSMWTQFCKSK</sequence>
<dbReference type="SMART" id="SM00028">
    <property type="entry name" value="TPR"/>
    <property type="match status" value="7"/>
</dbReference>
<dbReference type="AlphaFoldDB" id="A0A2T7UF14"/>
<dbReference type="PANTHER" id="PTHR44835:SF1">
    <property type="entry name" value="PROTEIN O-GLCNAC TRANSFERASE"/>
    <property type="match status" value="1"/>
</dbReference>
<dbReference type="Gene3D" id="3.40.50.11380">
    <property type="match status" value="1"/>
</dbReference>
<dbReference type="SUPFAM" id="SSF48452">
    <property type="entry name" value="TPR-like"/>
    <property type="match status" value="1"/>
</dbReference>
<dbReference type="EMBL" id="LFYT02000007">
    <property type="protein sequence ID" value="PVE43191.1"/>
    <property type="molecule type" value="Genomic_DNA"/>
</dbReference>
<dbReference type="EC" id="2.4.1.255" evidence="3"/>
<dbReference type="SUPFAM" id="SSF53756">
    <property type="entry name" value="UDP-Glycosyltransferase/glycogen phosphorylase"/>
    <property type="match status" value="1"/>
</dbReference>
<evidence type="ECO:0000256" key="4">
    <source>
        <dbReference type="ARBA" id="ARBA00022676"/>
    </source>
</evidence>
<dbReference type="InterPro" id="IPR011990">
    <property type="entry name" value="TPR-like_helical_dom_sf"/>
</dbReference>
<evidence type="ECO:0000256" key="3">
    <source>
        <dbReference type="ARBA" id="ARBA00011970"/>
    </source>
</evidence>
<dbReference type="Pfam" id="PF13844">
    <property type="entry name" value="Glyco_transf_41"/>
    <property type="match status" value="2"/>
</dbReference>
<dbReference type="PROSITE" id="PS50005">
    <property type="entry name" value="TPR"/>
    <property type="match status" value="3"/>
</dbReference>
<feature type="domain" description="O-GlcNAc transferase C-terminal" evidence="9">
    <location>
        <begin position="587"/>
        <end position="764"/>
    </location>
</feature>
<dbReference type="InterPro" id="IPR051939">
    <property type="entry name" value="Glycosyltr_41/O-GlcNAc_trsf"/>
</dbReference>
<dbReference type="InterPro" id="IPR019734">
    <property type="entry name" value="TPR_rpt"/>
</dbReference>
<comment type="pathway">
    <text evidence="1">Protein modification; protein glycosylation.</text>
</comment>
<dbReference type="Proteomes" id="UP000037507">
    <property type="component" value="Unassembled WGS sequence"/>
</dbReference>
<comment type="similarity">
    <text evidence="2">Belongs to the glycosyltransferase 41 family. O-GlcNAc transferase subfamily.</text>
</comment>
<dbReference type="OrthoDB" id="101857at2"/>
<keyword evidence="7 8" id="KW-0802">TPR repeat</keyword>
<evidence type="ECO:0000256" key="1">
    <source>
        <dbReference type="ARBA" id="ARBA00004922"/>
    </source>
</evidence>
<evidence type="ECO:0000256" key="2">
    <source>
        <dbReference type="ARBA" id="ARBA00005386"/>
    </source>
</evidence>
<feature type="repeat" description="TPR" evidence="8">
    <location>
        <begin position="84"/>
        <end position="117"/>
    </location>
</feature>
<evidence type="ECO:0000256" key="5">
    <source>
        <dbReference type="ARBA" id="ARBA00022679"/>
    </source>
</evidence>
<gene>
    <name evidence="10" type="ORF">H663_007815</name>
</gene>
<feature type="repeat" description="TPR" evidence="8">
    <location>
        <begin position="50"/>
        <end position="83"/>
    </location>
</feature>
<feature type="domain" description="O-GlcNAc transferase C-terminal" evidence="9">
    <location>
        <begin position="407"/>
        <end position="566"/>
    </location>
</feature>
<dbReference type="PANTHER" id="PTHR44835">
    <property type="entry name" value="UDP-N-ACETYLGLUCOSAMINE--PEPTIDE N-ACETYLGLUCOSAMINYLTRANSFERASE SPINDLY-RELATED"/>
    <property type="match status" value="1"/>
</dbReference>